<feature type="compositionally biased region" description="Basic and acidic residues" evidence="1">
    <location>
        <begin position="64"/>
        <end position="77"/>
    </location>
</feature>
<feature type="compositionally biased region" description="Basic and acidic residues" evidence="1">
    <location>
        <begin position="23"/>
        <end position="50"/>
    </location>
</feature>
<evidence type="ECO:0000256" key="1">
    <source>
        <dbReference type="SAM" id="MobiDB-lite"/>
    </source>
</evidence>
<proteinExistence type="predicted"/>
<feature type="non-terminal residue" evidence="2">
    <location>
        <position position="145"/>
    </location>
</feature>
<evidence type="ECO:0000313" key="3">
    <source>
        <dbReference type="Proteomes" id="UP000720508"/>
    </source>
</evidence>
<feature type="compositionally biased region" description="Basic and acidic residues" evidence="1">
    <location>
        <begin position="101"/>
        <end position="114"/>
    </location>
</feature>
<evidence type="ECO:0000313" key="2">
    <source>
        <dbReference type="EMBL" id="MBU3865127.1"/>
    </source>
</evidence>
<protein>
    <submittedName>
        <fullName evidence="2">Uncharacterized protein</fullName>
    </submittedName>
</protein>
<comment type="caution">
    <text evidence="2">The sequence shown here is derived from an EMBL/GenBank/DDBJ whole genome shotgun (WGS) entry which is preliminary data.</text>
</comment>
<sequence length="145" mass="15691">MHVDAFDRGAELPSVRHGPGGRLPRDRTDVRPGQDDGRVVPAEFQHDPLEVGRGLPDDGASGVDRAREGHQPDRGVDGEPGAQLRAAAHDREGADGQAGVERSRRPPREGAGRVVQHRIELLGRASRGVGEHLAERGVLHRRRSI</sequence>
<gene>
    <name evidence="2" type="ORF">KN815_13915</name>
</gene>
<reference evidence="2 3" key="1">
    <citation type="submission" date="2021-06" db="EMBL/GenBank/DDBJ databases">
        <authorList>
            <person name="Pan X."/>
        </authorList>
    </citation>
    <scope>NUCLEOTIDE SEQUENCE [LARGE SCALE GENOMIC DNA]</scope>
    <source>
        <strain evidence="2 3">4503</strain>
    </source>
</reference>
<keyword evidence="3" id="KW-1185">Reference proteome</keyword>
<name>A0ABS6CE11_9ACTN</name>
<dbReference type="Proteomes" id="UP000720508">
    <property type="component" value="Unassembled WGS sequence"/>
</dbReference>
<dbReference type="EMBL" id="JAHLEM010000125">
    <property type="protein sequence ID" value="MBU3865127.1"/>
    <property type="molecule type" value="Genomic_DNA"/>
</dbReference>
<feature type="region of interest" description="Disordered" evidence="1">
    <location>
        <begin position="1"/>
        <end position="114"/>
    </location>
</feature>
<feature type="compositionally biased region" description="Basic and acidic residues" evidence="1">
    <location>
        <begin position="1"/>
        <end position="10"/>
    </location>
</feature>
<accession>A0ABS6CE11</accession>
<organism evidence="2 3">
    <name type="scientific">Streptomyces niphimycinicus</name>
    <dbReference type="NCBI Taxonomy" id="2842201"/>
    <lineage>
        <taxon>Bacteria</taxon>
        <taxon>Bacillati</taxon>
        <taxon>Actinomycetota</taxon>
        <taxon>Actinomycetes</taxon>
        <taxon>Kitasatosporales</taxon>
        <taxon>Streptomycetaceae</taxon>
        <taxon>Streptomyces</taxon>
    </lineage>
</organism>